<dbReference type="FunFam" id="3.40.50.300:FF:000933">
    <property type="entry name" value="ABC transporter A family member 7"/>
    <property type="match status" value="1"/>
</dbReference>
<dbReference type="GO" id="GO:0005524">
    <property type="term" value="F:ATP binding"/>
    <property type="evidence" value="ECO:0007669"/>
    <property type="project" value="UniProtKB-KW"/>
</dbReference>
<dbReference type="GO" id="GO:0140359">
    <property type="term" value="F:ABC-type transporter activity"/>
    <property type="evidence" value="ECO:0007669"/>
    <property type="project" value="InterPro"/>
</dbReference>
<protein>
    <recommendedName>
        <fullName evidence="8">ABC transporter domain-containing protein</fullName>
    </recommendedName>
</protein>
<keyword evidence="6 7" id="KW-0472">Membrane</keyword>
<dbReference type="SUPFAM" id="SSF52540">
    <property type="entry name" value="P-loop containing nucleoside triphosphate hydrolases"/>
    <property type="match status" value="2"/>
</dbReference>
<comment type="caution">
    <text evidence="9">The sequence shown here is derived from an EMBL/GenBank/DDBJ whole genome shotgun (WGS) entry which is preliminary data.</text>
</comment>
<evidence type="ECO:0000313" key="10">
    <source>
        <dbReference type="Proteomes" id="UP001152747"/>
    </source>
</evidence>
<keyword evidence="4" id="KW-0067">ATP-binding</keyword>
<dbReference type="OrthoDB" id="10255969at2759"/>
<proteinExistence type="predicted"/>
<dbReference type="GO" id="GO:0016020">
    <property type="term" value="C:membrane"/>
    <property type="evidence" value="ECO:0007669"/>
    <property type="project" value="UniProtKB-SubCell"/>
</dbReference>
<feature type="transmembrane region" description="Helical" evidence="7">
    <location>
        <begin position="1179"/>
        <end position="1203"/>
    </location>
</feature>
<dbReference type="FunFam" id="3.40.50.300:FF:001598">
    <property type="entry name" value="ABC transporter ced-7"/>
    <property type="match status" value="1"/>
</dbReference>
<dbReference type="CDD" id="cd03263">
    <property type="entry name" value="ABC_subfamily_A"/>
    <property type="match status" value="2"/>
</dbReference>
<feature type="transmembrane region" description="Helical" evidence="7">
    <location>
        <begin position="291"/>
        <end position="314"/>
    </location>
</feature>
<feature type="transmembrane region" description="Helical" evidence="7">
    <location>
        <begin position="1215"/>
        <end position="1234"/>
    </location>
</feature>
<feature type="transmembrane region" description="Helical" evidence="7">
    <location>
        <begin position="1070"/>
        <end position="1092"/>
    </location>
</feature>
<dbReference type="Proteomes" id="UP001152747">
    <property type="component" value="Unassembled WGS sequence"/>
</dbReference>
<evidence type="ECO:0000256" key="6">
    <source>
        <dbReference type="ARBA" id="ARBA00023136"/>
    </source>
</evidence>
<feature type="transmembrane region" description="Helical" evidence="7">
    <location>
        <begin position="910"/>
        <end position="930"/>
    </location>
</feature>
<dbReference type="Pfam" id="PF00005">
    <property type="entry name" value="ABC_tran"/>
    <property type="match status" value="2"/>
</dbReference>
<keyword evidence="3" id="KW-0547">Nucleotide-binding</keyword>
<dbReference type="SMART" id="SM00382">
    <property type="entry name" value="AAA"/>
    <property type="match status" value="2"/>
</dbReference>
<feature type="transmembrane region" description="Helical" evidence="7">
    <location>
        <begin position="1146"/>
        <end position="1167"/>
    </location>
</feature>
<keyword evidence="2 7" id="KW-0812">Transmembrane</keyword>
<dbReference type="InterPro" id="IPR003439">
    <property type="entry name" value="ABC_transporter-like_ATP-bd"/>
</dbReference>
<reference evidence="9" key="1">
    <citation type="submission" date="2022-11" db="EMBL/GenBank/DDBJ databases">
        <authorList>
            <person name="Kikuchi T."/>
        </authorList>
    </citation>
    <scope>NUCLEOTIDE SEQUENCE</scope>
    <source>
        <strain evidence="9">PS1010</strain>
    </source>
</reference>
<sequence length="1643" mass="184102">MVVKNASSNRTPEKSFRPFQLNGTIEDIFASIPQISPIYKNWCNRQDIHFGYVARNPLQNQSVDQIMESVRQKFQSSRMSMTIHKIQDEPELLNVLKNDLLHGTRGCSINQYVGGVVFEDLDISQKSLKYRLLLPEGTGKDWKLDEMWQFPYGGESNVYNVPVSPPYWPSGFLSLQHSIETSFVENSGGSSDKSGIVFQALPEPVYQSSSISAFISIFPTLFAFVTYINVVHVSREIAAENGSVKPFLTAMGLSSFMFYLTHILVAFGKFFVILLVTAIPLSSVMQFANPLTLFFAIFFYGLGALTFGALIASFFTNTNSAIKTTIISWGIMLVLSYMFKPPTEHISQCFLYGLNINGAFKLAIEAISDYMKRERNLSIFNMFNDSSFNFSLGFSILLMIFDILWMFGLTLLIDFVRNSADFSISSLFSKKNEGDYTECDGITLQNTRNNEQMSQLGQSSSLQPPNIDSDALLEGSNEIDGARNSAKAGISVKKLVKVWSSTGERAVDGLSFEAKQGQVSILLGHNGAGKSTTFASIAGIIKPTQGRILICDEEIEINRQNIGLCPQYNPLYERLTVEEHLWLVNGLKGNETGEKFNMEMKRLLDDVKLEQKKNEFAMNLSGGMKRKLCVCMALIGSSEVVLLDEPTAGMDPGARKDIQDLLEREKKDRTILLTTHYMDEAERLGDWILIMSHGKLVSSGTTKFLKQKYGTGYLLTVVLNQNQRDVKKSQISQILEEVSQFYIPNSTIGEHHGQQIEIILPVNQKTHFKPLFKALEAIQRREFTNEIFSQMPNSLKQNLANLDLSSFGLQMNTLEQVFITIGDKVEQAIISRQNSQASRAGSLAENAVNVSLKPPGYDTQSSTKSSDSYMRLMESQQNGPERQGFSKVLPQILAIFRKKALYSWRNKSNFIGQVAVPIVLLGLVASLSNYTGAAKEGGRVLGLEQLLPTRVIWKYDSEAENPFALKMKQILENTSPGFIIQNYPKNQQLLNITQNLIGEMPAAGFGFYEDVTLFNIRDYHIVPALVSLNNKARLWTGSGSRSEDIPRIETGIFLYSNETSKILSPTSINILLSPLLILIFALVTSSFVMFLIEERVSKFGHQQFLTGISPGTFYGASFLFDFAVFSVICLIFLVMFVIWQWMIQHLAIVIMFWFLYFFSCVPFIYAVSSIFESPSKANVLLVIWQVVISGAAMIFTLVLKFLINLDESLVDFIQNLCLFFLPSYAFGTAIVTINSIGLLDQINLLDWDILGKNAVFMALFGISASILFVILQFKVVRKTLSQILSIRKANCNNVEPIYDELPRCDGVEIEKEKVKNANPSEYALLVRDLSKQFGRFTAVNQLNLAVDQKECFGLLGINGAGKTTTFNILTGQSFATNGEAMIGGKDVTEQIAIGYCPQFDALLLDLTGREILEILGQMHGFKKYQEKAELVLECVGMRQNADKLCRYYSGGQKRKISVGIALLSPTQMIILDEPTAGIDPKARREIWELLIWTRQNSNSALMLTSHSMDECEALCSRIAVLNRGKLIAIGTSQELKSLYGNSYTMTLTLNDVNDREFVTNKVAQEIPNSILKTPETNKTVNLVWQIPKNPSDQWSEKFEQVQILAKKLNVKDYILSQSSLEETFLRLAGINNSSTQTQNYYSL</sequence>
<feature type="transmembrane region" description="Helical" evidence="7">
    <location>
        <begin position="1254"/>
        <end position="1273"/>
    </location>
</feature>
<feature type="transmembrane region" description="Helical" evidence="7">
    <location>
        <begin position="211"/>
        <end position="235"/>
    </location>
</feature>
<keyword evidence="10" id="KW-1185">Reference proteome</keyword>
<dbReference type="Pfam" id="PF12698">
    <property type="entry name" value="ABC2_membrane_3"/>
    <property type="match status" value="1"/>
</dbReference>
<comment type="subcellular location">
    <subcellularLocation>
        <location evidence="1">Membrane</location>
        <topology evidence="1">Multi-pass membrane protein</topology>
    </subcellularLocation>
</comment>
<keyword evidence="5 7" id="KW-1133">Transmembrane helix</keyword>
<dbReference type="PANTHER" id="PTHR19229">
    <property type="entry name" value="ATP-BINDING CASSETTE TRANSPORTER SUBFAMILY A ABCA"/>
    <property type="match status" value="1"/>
</dbReference>
<feature type="domain" description="ABC transporter" evidence="8">
    <location>
        <begin position="1324"/>
        <end position="1548"/>
    </location>
</feature>
<dbReference type="PANTHER" id="PTHR19229:SF271">
    <property type="entry name" value="ABC TRANSPORTER CED-7"/>
    <property type="match status" value="1"/>
</dbReference>
<dbReference type="PROSITE" id="PS00211">
    <property type="entry name" value="ABC_TRANSPORTER_1"/>
    <property type="match status" value="2"/>
</dbReference>
<evidence type="ECO:0000313" key="9">
    <source>
        <dbReference type="EMBL" id="CAI5445252.1"/>
    </source>
</evidence>
<evidence type="ECO:0000256" key="5">
    <source>
        <dbReference type="ARBA" id="ARBA00022989"/>
    </source>
</evidence>
<evidence type="ECO:0000256" key="2">
    <source>
        <dbReference type="ARBA" id="ARBA00022692"/>
    </source>
</evidence>
<dbReference type="InterPro" id="IPR003593">
    <property type="entry name" value="AAA+_ATPase"/>
</dbReference>
<feature type="transmembrane region" description="Helical" evidence="7">
    <location>
        <begin position="388"/>
        <end position="413"/>
    </location>
</feature>
<dbReference type="InterPro" id="IPR017871">
    <property type="entry name" value="ABC_transporter-like_CS"/>
</dbReference>
<dbReference type="InterPro" id="IPR026082">
    <property type="entry name" value="ABCA"/>
</dbReference>
<dbReference type="InterPro" id="IPR027417">
    <property type="entry name" value="P-loop_NTPase"/>
</dbReference>
<evidence type="ECO:0000256" key="1">
    <source>
        <dbReference type="ARBA" id="ARBA00004141"/>
    </source>
</evidence>
<gene>
    <name evidence="9" type="ORF">CAMP_LOCUS7889</name>
</gene>
<feature type="transmembrane region" description="Helical" evidence="7">
    <location>
        <begin position="256"/>
        <end position="279"/>
    </location>
</feature>
<evidence type="ECO:0000256" key="7">
    <source>
        <dbReference type="SAM" id="Phobius"/>
    </source>
</evidence>
<dbReference type="GO" id="GO:0016887">
    <property type="term" value="F:ATP hydrolysis activity"/>
    <property type="evidence" value="ECO:0007669"/>
    <property type="project" value="InterPro"/>
</dbReference>
<dbReference type="EMBL" id="CANHGI010000003">
    <property type="protein sequence ID" value="CAI5445252.1"/>
    <property type="molecule type" value="Genomic_DNA"/>
</dbReference>
<evidence type="ECO:0000259" key="8">
    <source>
        <dbReference type="PROSITE" id="PS50893"/>
    </source>
</evidence>
<dbReference type="Gene3D" id="3.40.50.300">
    <property type="entry name" value="P-loop containing nucleotide triphosphate hydrolases"/>
    <property type="match status" value="2"/>
</dbReference>
<organism evidence="9 10">
    <name type="scientific">Caenorhabditis angaria</name>
    <dbReference type="NCBI Taxonomy" id="860376"/>
    <lineage>
        <taxon>Eukaryota</taxon>
        <taxon>Metazoa</taxon>
        <taxon>Ecdysozoa</taxon>
        <taxon>Nematoda</taxon>
        <taxon>Chromadorea</taxon>
        <taxon>Rhabditida</taxon>
        <taxon>Rhabditina</taxon>
        <taxon>Rhabditomorpha</taxon>
        <taxon>Rhabditoidea</taxon>
        <taxon>Rhabditidae</taxon>
        <taxon>Peloderinae</taxon>
        <taxon>Caenorhabditis</taxon>
    </lineage>
</organism>
<accession>A0A9P1MZC8</accession>
<dbReference type="PROSITE" id="PS50893">
    <property type="entry name" value="ABC_TRANSPORTER_2"/>
    <property type="match status" value="2"/>
</dbReference>
<feature type="transmembrane region" description="Helical" evidence="7">
    <location>
        <begin position="1112"/>
        <end position="1139"/>
    </location>
</feature>
<evidence type="ECO:0000256" key="3">
    <source>
        <dbReference type="ARBA" id="ARBA00022741"/>
    </source>
</evidence>
<name>A0A9P1MZC8_9PELO</name>
<feature type="domain" description="ABC transporter" evidence="8">
    <location>
        <begin position="490"/>
        <end position="718"/>
    </location>
</feature>
<evidence type="ECO:0000256" key="4">
    <source>
        <dbReference type="ARBA" id="ARBA00022840"/>
    </source>
</evidence>
<dbReference type="InterPro" id="IPR013525">
    <property type="entry name" value="ABC2_TM"/>
</dbReference>
<dbReference type="GO" id="GO:0005319">
    <property type="term" value="F:lipid transporter activity"/>
    <property type="evidence" value="ECO:0007669"/>
    <property type="project" value="TreeGrafter"/>
</dbReference>